<feature type="active site" description="Acyl-thioester intermediate" evidence="6">
    <location>
        <position position="88"/>
    </location>
</feature>
<dbReference type="CDD" id="cd00751">
    <property type="entry name" value="thiolase"/>
    <property type="match status" value="1"/>
</dbReference>
<name>A0A383R674_PAEAL</name>
<organism evidence="10 11">
    <name type="scientific">Paenibacillus alvei</name>
    <name type="common">Bacillus alvei</name>
    <dbReference type="NCBI Taxonomy" id="44250"/>
    <lineage>
        <taxon>Bacteria</taxon>
        <taxon>Bacillati</taxon>
        <taxon>Bacillota</taxon>
        <taxon>Bacilli</taxon>
        <taxon>Bacillales</taxon>
        <taxon>Paenibacillaceae</taxon>
        <taxon>Paenibacillus</taxon>
    </lineage>
</organism>
<dbReference type="EC" id="2.3.1.9" evidence="2"/>
<proteinExistence type="inferred from homology"/>
<evidence type="ECO:0000256" key="2">
    <source>
        <dbReference type="ARBA" id="ARBA00012705"/>
    </source>
</evidence>
<evidence type="ECO:0000256" key="5">
    <source>
        <dbReference type="ARBA" id="ARBA00030755"/>
    </source>
</evidence>
<dbReference type="InterPro" id="IPR016039">
    <property type="entry name" value="Thiolase-like"/>
</dbReference>
<dbReference type="NCBIfam" id="TIGR01930">
    <property type="entry name" value="AcCoA-C-Actrans"/>
    <property type="match status" value="1"/>
</dbReference>
<evidence type="ECO:0000256" key="1">
    <source>
        <dbReference type="ARBA" id="ARBA00010982"/>
    </source>
</evidence>
<feature type="active site" description="Proton acceptor" evidence="6">
    <location>
        <position position="379"/>
    </location>
</feature>
<dbReference type="AlphaFoldDB" id="A0A383R674"/>
<dbReference type="Pfam" id="PF00108">
    <property type="entry name" value="Thiolase_N"/>
    <property type="match status" value="1"/>
</dbReference>
<dbReference type="PROSITE" id="PS00737">
    <property type="entry name" value="THIOLASE_2"/>
    <property type="match status" value="1"/>
</dbReference>
<dbReference type="InterPro" id="IPR020616">
    <property type="entry name" value="Thiolase_N"/>
</dbReference>
<keyword evidence="4 7" id="KW-0012">Acyltransferase</keyword>
<comment type="similarity">
    <text evidence="1 7">Belongs to the thiolase-like superfamily. Thiolase family.</text>
</comment>
<dbReference type="Proteomes" id="UP000304148">
    <property type="component" value="Chromosome"/>
</dbReference>
<evidence type="ECO:0000256" key="7">
    <source>
        <dbReference type="RuleBase" id="RU003557"/>
    </source>
</evidence>
<protein>
    <recommendedName>
        <fullName evidence="2">acetyl-CoA C-acetyltransferase</fullName>
        <ecNumber evidence="2">2.3.1.9</ecNumber>
    </recommendedName>
    <alternativeName>
        <fullName evidence="5">Acetoacetyl-CoA thiolase</fullName>
    </alternativeName>
</protein>
<evidence type="ECO:0000259" key="8">
    <source>
        <dbReference type="Pfam" id="PF00108"/>
    </source>
</evidence>
<dbReference type="SUPFAM" id="SSF53901">
    <property type="entry name" value="Thiolase-like"/>
    <property type="match status" value="2"/>
</dbReference>
<dbReference type="PANTHER" id="PTHR18919">
    <property type="entry name" value="ACETYL-COA C-ACYLTRANSFERASE"/>
    <property type="match status" value="1"/>
</dbReference>
<dbReference type="InterPro" id="IPR002155">
    <property type="entry name" value="Thiolase"/>
</dbReference>
<dbReference type="PROSITE" id="PS00099">
    <property type="entry name" value="THIOLASE_3"/>
    <property type="match status" value="1"/>
</dbReference>
<accession>A0A383R674</accession>
<dbReference type="GO" id="GO:0003985">
    <property type="term" value="F:acetyl-CoA C-acetyltransferase activity"/>
    <property type="evidence" value="ECO:0007669"/>
    <property type="project" value="UniProtKB-EC"/>
</dbReference>
<dbReference type="FunFam" id="3.40.47.10:FF:000010">
    <property type="entry name" value="Acetyl-CoA acetyltransferase (Thiolase)"/>
    <property type="match status" value="1"/>
</dbReference>
<dbReference type="InterPro" id="IPR020615">
    <property type="entry name" value="Thiolase_acyl_enz_int_AS"/>
</dbReference>
<evidence type="ECO:0000313" key="10">
    <source>
        <dbReference type="EMBL" id="SYX82034.1"/>
    </source>
</evidence>
<dbReference type="Gene3D" id="3.40.47.10">
    <property type="match status" value="2"/>
</dbReference>
<dbReference type="PROSITE" id="PS00098">
    <property type="entry name" value="THIOLASE_1"/>
    <property type="match status" value="1"/>
</dbReference>
<keyword evidence="3 7" id="KW-0808">Transferase</keyword>
<dbReference type="InterPro" id="IPR020613">
    <property type="entry name" value="Thiolase_CS"/>
</dbReference>
<reference evidence="11" key="1">
    <citation type="submission" date="2018-08" db="EMBL/GenBank/DDBJ databases">
        <authorList>
            <person name="Chevrot R."/>
        </authorList>
    </citation>
    <scope>NUCLEOTIDE SEQUENCE [LARGE SCALE GENOMIC DNA]</scope>
</reference>
<dbReference type="PIRSF" id="PIRSF000429">
    <property type="entry name" value="Ac-CoA_Ac_transf"/>
    <property type="match status" value="1"/>
</dbReference>
<feature type="domain" description="Thiolase N-terminal" evidence="8">
    <location>
        <begin position="4"/>
        <end position="262"/>
    </location>
</feature>
<dbReference type="Pfam" id="PF02803">
    <property type="entry name" value="Thiolase_C"/>
    <property type="match status" value="1"/>
</dbReference>
<evidence type="ECO:0000256" key="4">
    <source>
        <dbReference type="ARBA" id="ARBA00023315"/>
    </source>
</evidence>
<dbReference type="InterPro" id="IPR020610">
    <property type="entry name" value="Thiolase_AS"/>
</dbReference>
<evidence type="ECO:0000313" key="11">
    <source>
        <dbReference type="Proteomes" id="UP000304148"/>
    </source>
</evidence>
<evidence type="ECO:0000256" key="6">
    <source>
        <dbReference type="PIRSR" id="PIRSR000429-1"/>
    </source>
</evidence>
<dbReference type="RefSeq" id="WP_138184526.1">
    <property type="nucleotide sequence ID" value="NZ_LS992241.1"/>
</dbReference>
<evidence type="ECO:0000256" key="3">
    <source>
        <dbReference type="ARBA" id="ARBA00022679"/>
    </source>
</evidence>
<sequence>MNEVWITGAARTPIGSFQGNYRDVTAVELGTAAIQEACSRAGIMGEHVDQVWMGQVLQAGVGQNGARQAALQAGIPIHAPATGVNLVCGSGLQSVMLGAQNIRTGDADIVVSGGMENMTQSPYILKQARQGYKYGHGELLDTVLHDGLTCAFLQQPMGITAEKLAERYHITRDIQDAFALLSQQRAELAMREGRFEAELVPIRVPERKGAYRTVHMDEHPRHGVTMENLSKLKPAFLSNGTVTAGNSSGINDGAAAVVLCSSEAAVKRNLSPLAVVRGYAAVGVEPEWMGLGPVSALRKAADKAGLRMQDIELFEINEAFAAQALAVTEELGIDTEIVNVNGGAIALGHPIGASGTRILVTLLHEMERRRVKYGAAALCVGGGHGVAVIVERD</sequence>
<dbReference type="PANTHER" id="PTHR18919:SF107">
    <property type="entry name" value="ACETYL-COA ACETYLTRANSFERASE, CYTOSOLIC"/>
    <property type="match status" value="1"/>
</dbReference>
<gene>
    <name evidence="10" type="primary">atoB</name>
    <name evidence="10" type="ORF">PBLR_10454</name>
</gene>
<dbReference type="InterPro" id="IPR020617">
    <property type="entry name" value="Thiolase_C"/>
</dbReference>
<feature type="domain" description="Thiolase C-terminal" evidence="9">
    <location>
        <begin position="271"/>
        <end position="392"/>
    </location>
</feature>
<evidence type="ECO:0000259" key="9">
    <source>
        <dbReference type="Pfam" id="PF02803"/>
    </source>
</evidence>
<feature type="active site" description="Proton acceptor" evidence="6">
    <location>
        <position position="349"/>
    </location>
</feature>
<dbReference type="EMBL" id="LS992241">
    <property type="protein sequence ID" value="SYX82034.1"/>
    <property type="molecule type" value="Genomic_DNA"/>
</dbReference>